<dbReference type="HAMAP" id="MF_00165">
    <property type="entry name" value="Thymidylate_kinase"/>
    <property type="match status" value="1"/>
</dbReference>
<dbReference type="Proteomes" id="UP001209922">
    <property type="component" value="Unassembled WGS sequence"/>
</dbReference>
<dbReference type="SUPFAM" id="SSF52540">
    <property type="entry name" value="P-loop containing nucleoside triphosphate hydrolases"/>
    <property type="match status" value="1"/>
</dbReference>
<sequence length="227" mass="24383">MTKNTIPGGLLIAIEGIDGAGKTTLANGLATLLQQAGAQVSLSKEPTSGPWGMKLRESATTGRLDPEQEVDYLIRDRRQHVQEVIAPALAQGGVVILDRYFPSMVAYQGAAGLPPDQLLAANDFAPRPDVLLLLDLPPATGLARIRKRGDAPNHFETEQNLQRCREIFLELDIPAKQVIDASQPADAVLEQAHAAIRAELNRRLAGDDNLDSEAVRSLQRLAASTAS</sequence>
<evidence type="ECO:0000256" key="8">
    <source>
        <dbReference type="ARBA" id="ARBA00022840"/>
    </source>
</evidence>
<name>A0ABT3JYH1_9XANT</name>
<keyword evidence="8 11" id="KW-0067">ATP-binding</keyword>
<dbReference type="PANTHER" id="PTHR10344">
    <property type="entry name" value="THYMIDYLATE KINASE"/>
    <property type="match status" value="1"/>
</dbReference>
<evidence type="ECO:0000256" key="10">
    <source>
        <dbReference type="ARBA" id="ARBA00048743"/>
    </source>
</evidence>
<evidence type="ECO:0000256" key="6">
    <source>
        <dbReference type="ARBA" id="ARBA00022741"/>
    </source>
</evidence>
<evidence type="ECO:0000256" key="9">
    <source>
        <dbReference type="ARBA" id="ARBA00029962"/>
    </source>
</evidence>
<dbReference type="EMBL" id="JAPCHY010000011">
    <property type="protein sequence ID" value="MCW4473526.1"/>
    <property type="molecule type" value="Genomic_DNA"/>
</dbReference>
<keyword evidence="5 11" id="KW-0545">Nucleotide biosynthesis</keyword>
<evidence type="ECO:0000256" key="7">
    <source>
        <dbReference type="ARBA" id="ARBA00022777"/>
    </source>
</evidence>
<gene>
    <name evidence="11 13" type="primary">tmk</name>
    <name evidence="13" type="ORF">OK345_13555</name>
</gene>
<comment type="caution">
    <text evidence="13">The sequence shown here is derived from an EMBL/GenBank/DDBJ whole genome shotgun (WGS) entry which is preliminary data.</text>
</comment>
<evidence type="ECO:0000256" key="1">
    <source>
        <dbReference type="ARBA" id="ARBA00009776"/>
    </source>
</evidence>
<organism evidence="13 14">
    <name type="scientific">Xanthomonas chitinilytica</name>
    <dbReference type="NCBI Taxonomy" id="2989819"/>
    <lineage>
        <taxon>Bacteria</taxon>
        <taxon>Pseudomonadati</taxon>
        <taxon>Pseudomonadota</taxon>
        <taxon>Gammaproteobacteria</taxon>
        <taxon>Lysobacterales</taxon>
        <taxon>Lysobacteraceae</taxon>
        <taxon>Xanthomonas</taxon>
    </lineage>
</organism>
<keyword evidence="14" id="KW-1185">Reference proteome</keyword>
<accession>A0ABT3JYH1</accession>
<feature type="binding site" evidence="11">
    <location>
        <begin position="16"/>
        <end position="23"/>
    </location>
    <ligand>
        <name>ATP</name>
        <dbReference type="ChEBI" id="CHEBI:30616"/>
    </ligand>
</feature>
<proteinExistence type="inferred from homology"/>
<comment type="similarity">
    <text evidence="1 11">Belongs to the thymidylate kinase family.</text>
</comment>
<evidence type="ECO:0000313" key="13">
    <source>
        <dbReference type="EMBL" id="MCW4473526.1"/>
    </source>
</evidence>
<dbReference type="Gene3D" id="3.40.50.300">
    <property type="entry name" value="P-loop containing nucleotide triphosphate hydrolases"/>
    <property type="match status" value="1"/>
</dbReference>
<dbReference type="GO" id="GO:0004798">
    <property type="term" value="F:dTMP kinase activity"/>
    <property type="evidence" value="ECO:0007669"/>
    <property type="project" value="UniProtKB-EC"/>
</dbReference>
<comment type="function">
    <text evidence="11">Phosphorylation of dTMP to form dTDP in both de novo and salvage pathways of dTTP synthesis.</text>
</comment>
<feature type="domain" description="Thymidylate kinase-like" evidence="12">
    <location>
        <begin position="14"/>
        <end position="190"/>
    </location>
</feature>
<dbReference type="PANTHER" id="PTHR10344:SF4">
    <property type="entry name" value="UMP-CMP KINASE 2, MITOCHONDRIAL"/>
    <property type="match status" value="1"/>
</dbReference>
<dbReference type="EC" id="2.7.4.9" evidence="2 11"/>
<reference evidence="13 14" key="1">
    <citation type="submission" date="2022-10" db="EMBL/GenBank/DDBJ databases">
        <title>Xanthomonas sp. H13-6.</title>
        <authorList>
            <person name="Liu X."/>
            <person name="Deng Z."/>
            <person name="Jiang Y."/>
            <person name="Yu T."/>
            <person name="Ai J."/>
        </authorList>
    </citation>
    <scope>NUCLEOTIDE SEQUENCE [LARGE SCALE GENOMIC DNA]</scope>
    <source>
        <strain evidence="13 14">H13-6</strain>
    </source>
</reference>
<evidence type="ECO:0000256" key="11">
    <source>
        <dbReference type="HAMAP-Rule" id="MF_00165"/>
    </source>
</evidence>
<evidence type="ECO:0000256" key="2">
    <source>
        <dbReference type="ARBA" id="ARBA00012980"/>
    </source>
</evidence>
<evidence type="ECO:0000256" key="5">
    <source>
        <dbReference type="ARBA" id="ARBA00022727"/>
    </source>
</evidence>
<keyword evidence="4 11" id="KW-0808">Transferase</keyword>
<dbReference type="CDD" id="cd01672">
    <property type="entry name" value="TMPK"/>
    <property type="match status" value="1"/>
</dbReference>
<protein>
    <recommendedName>
        <fullName evidence="3 11">Thymidylate kinase</fullName>
        <ecNumber evidence="2 11">2.7.4.9</ecNumber>
    </recommendedName>
    <alternativeName>
        <fullName evidence="9 11">dTMP kinase</fullName>
    </alternativeName>
</protein>
<keyword evidence="6 11" id="KW-0547">Nucleotide-binding</keyword>
<dbReference type="InterPro" id="IPR018094">
    <property type="entry name" value="Thymidylate_kinase"/>
</dbReference>
<dbReference type="InterPro" id="IPR039430">
    <property type="entry name" value="Thymidylate_kin-like_dom"/>
</dbReference>
<evidence type="ECO:0000256" key="3">
    <source>
        <dbReference type="ARBA" id="ARBA00017144"/>
    </source>
</evidence>
<dbReference type="NCBIfam" id="TIGR00041">
    <property type="entry name" value="DTMP_kinase"/>
    <property type="match status" value="1"/>
</dbReference>
<evidence type="ECO:0000313" key="14">
    <source>
        <dbReference type="Proteomes" id="UP001209922"/>
    </source>
</evidence>
<dbReference type="InterPro" id="IPR027417">
    <property type="entry name" value="P-loop_NTPase"/>
</dbReference>
<dbReference type="Pfam" id="PF02223">
    <property type="entry name" value="Thymidylate_kin"/>
    <property type="match status" value="1"/>
</dbReference>
<evidence type="ECO:0000259" key="12">
    <source>
        <dbReference type="Pfam" id="PF02223"/>
    </source>
</evidence>
<keyword evidence="7 11" id="KW-0418">Kinase</keyword>
<dbReference type="RefSeq" id="WP_265128507.1">
    <property type="nucleotide sequence ID" value="NZ_JAPCHY010000011.1"/>
</dbReference>
<comment type="catalytic activity">
    <reaction evidence="10 11">
        <text>dTMP + ATP = dTDP + ADP</text>
        <dbReference type="Rhea" id="RHEA:13517"/>
        <dbReference type="ChEBI" id="CHEBI:30616"/>
        <dbReference type="ChEBI" id="CHEBI:58369"/>
        <dbReference type="ChEBI" id="CHEBI:63528"/>
        <dbReference type="ChEBI" id="CHEBI:456216"/>
        <dbReference type="EC" id="2.7.4.9"/>
    </reaction>
</comment>
<evidence type="ECO:0000256" key="4">
    <source>
        <dbReference type="ARBA" id="ARBA00022679"/>
    </source>
</evidence>